<reference evidence="14 15" key="1">
    <citation type="journal article" date="2014" name="World J. Microbiol. Biotechnol.">
        <title>Biodiversity and physiological characteristics of Antarctic and Arctic lichens-associated bacteria.</title>
        <authorList>
            <person name="Lee Y.M."/>
            <person name="Kim E.H."/>
            <person name="Lee H.K."/>
            <person name="Hong S.G."/>
        </authorList>
    </citation>
    <scope>NUCLEOTIDE SEQUENCE [LARGE SCALE GENOMIC DNA]</scope>
    <source>
        <strain evidence="14 15">PAMC 26569</strain>
        <plasmid evidence="14">unnamed1</plasmid>
    </source>
</reference>
<keyword evidence="14" id="KW-0614">Plasmid</keyword>
<proteinExistence type="inferred from homology"/>
<evidence type="ECO:0000256" key="8">
    <source>
        <dbReference type="ARBA" id="ARBA00023136"/>
    </source>
</evidence>
<dbReference type="AlphaFoldDB" id="A0A6M8HWU0"/>
<evidence type="ECO:0000256" key="11">
    <source>
        <dbReference type="ARBA" id="ARBA00073645"/>
    </source>
</evidence>
<dbReference type="FunFam" id="1.10.3720.10:FF:000006">
    <property type="entry name" value="Glutamate/aspartate ABC transporter, permease protein GltK"/>
    <property type="match status" value="1"/>
</dbReference>
<name>A0A6M8HWU0_9PROT</name>
<comment type="subcellular location">
    <subcellularLocation>
        <location evidence="1">Cell inner membrane</location>
        <topology evidence="1">Multi-pass membrane protein</topology>
    </subcellularLocation>
    <subcellularLocation>
        <location evidence="12">Cell membrane</location>
        <topology evidence="12">Multi-pass membrane protein</topology>
    </subcellularLocation>
</comment>
<dbReference type="NCBIfam" id="TIGR01726">
    <property type="entry name" value="HEQRo_perm_3TM"/>
    <property type="match status" value="1"/>
</dbReference>
<feature type="transmembrane region" description="Helical" evidence="12">
    <location>
        <begin position="53"/>
        <end position="80"/>
    </location>
</feature>
<dbReference type="PANTHER" id="PTHR30614">
    <property type="entry name" value="MEMBRANE COMPONENT OF AMINO ACID ABC TRANSPORTER"/>
    <property type="match status" value="1"/>
</dbReference>
<evidence type="ECO:0000256" key="4">
    <source>
        <dbReference type="ARBA" id="ARBA00022475"/>
    </source>
</evidence>
<evidence type="ECO:0000259" key="13">
    <source>
        <dbReference type="PROSITE" id="PS50928"/>
    </source>
</evidence>
<dbReference type="InterPro" id="IPR035906">
    <property type="entry name" value="MetI-like_sf"/>
</dbReference>
<dbReference type="EMBL" id="CP053709">
    <property type="protein sequence ID" value="QKE93044.1"/>
    <property type="molecule type" value="Genomic_DNA"/>
</dbReference>
<comment type="function">
    <text evidence="9">Part of the ABC transporter complex GltIJKL involved in glutamate and aspartate uptake. Probably responsible for the translocation of the substrate across the membrane.</text>
</comment>
<dbReference type="KEGG" id="lck:HN018_22865"/>
<evidence type="ECO:0000256" key="12">
    <source>
        <dbReference type="RuleBase" id="RU363032"/>
    </source>
</evidence>
<gene>
    <name evidence="14" type="ORF">HN018_22865</name>
</gene>
<dbReference type="InterPro" id="IPR010065">
    <property type="entry name" value="AA_ABC_transptr_permease_3TM"/>
</dbReference>
<feature type="domain" description="ABC transmembrane type-1" evidence="13">
    <location>
        <begin position="57"/>
        <end position="264"/>
    </location>
</feature>
<evidence type="ECO:0000256" key="9">
    <source>
        <dbReference type="ARBA" id="ARBA00060298"/>
    </source>
</evidence>
<dbReference type="PANTHER" id="PTHR30614:SF0">
    <property type="entry name" value="L-CYSTINE TRANSPORT SYSTEM PERMEASE PROTEIN TCYL"/>
    <property type="match status" value="1"/>
</dbReference>
<dbReference type="SUPFAM" id="SSF161098">
    <property type="entry name" value="MetI-like"/>
    <property type="match status" value="1"/>
</dbReference>
<dbReference type="PROSITE" id="PS50928">
    <property type="entry name" value="ABC_TM1"/>
    <property type="match status" value="1"/>
</dbReference>
<accession>A0A6M8HWU0</accession>
<evidence type="ECO:0000256" key="7">
    <source>
        <dbReference type="ARBA" id="ARBA00022989"/>
    </source>
</evidence>
<organism evidence="14 15">
    <name type="scientific">Lichenicola cladoniae</name>
    <dbReference type="NCBI Taxonomy" id="1484109"/>
    <lineage>
        <taxon>Bacteria</taxon>
        <taxon>Pseudomonadati</taxon>
        <taxon>Pseudomonadota</taxon>
        <taxon>Alphaproteobacteria</taxon>
        <taxon>Acetobacterales</taxon>
        <taxon>Acetobacteraceae</taxon>
        <taxon>Lichenicola</taxon>
    </lineage>
</organism>
<dbReference type="GO" id="GO:0022857">
    <property type="term" value="F:transmembrane transporter activity"/>
    <property type="evidence" value="ECO:0007669"/>
    <property type="project" value="InterPro"/>
</dbReference>
<dbReference type="Gene3D" id="1.10.3720.10">
    <property type="entry name" value="MetI-like"/>
    <property type="match status" value="1"/>
</dbReference>
<geneLocation type="plasmid" evidence="14 15">
    <name>unnamed1</name>
</geneLocation>
<evidence type="ECO:0000256" key="1">
    <source>
        <dbReference type="ARBA" id="ARBA00004429"/>
    </source>
</evidence>
<dbReference type="GO" id="GO:0006865">
    <property type="term" value="P:amino acid transport"/>
    <property type="evidence" value="ECO:0007669"/>
    <property type="project" value="UniProtKB-KW"/>
</dbReference>
<evidence type="ECO:0000256" key="10">
    <source>
        <dbReference type="ARBA" id="ARBA00062718"/>
    </source>
</evidence>
<feature type="transmembrane region" description="Helical" evidence="12">
    <location>
        <begin position="12"/>
        <end position="33"/>
    </location>
</feature>
<comment type="subunit">
    <text evidence="10">The complex is composed of two ATP-binding proteins (GltL), two transmembrane proteins (GltJ and GltK) and a solute-binding protein (GltI).</text>
</comment>
<feature type="transmembrane region" description="Helical" evidence="12">
    <location>
        <begin position="242"/>
        <end position="267"/>
    </location>
</feature>
<keyword evidence="3 12" id="KW-0813">Transport</keyword>
<dbReference type="GO" id="GO:0043190">
    <property type="term" value="C:ATP-binding cassette (ABC) transporter complex"/>
    <property type="evidence" value="ECO:0007669"/>
    <property type="project" value="InterPro"/>
</dbReference>
<keyword evidence="7 12" id="KW-1133">Transmembrane helix</keyword>
<dbReference type="Proteomes" id="UP000500767">
    <property type="component" value="Plasmid unnamed1"/>
</dbReference>
<sequence length="276" mass="29953">MIAASRHGGGVVLLRTVPLVFMALITLVVFRSVWLNPNFQWTVVGQYLFSPIILRGLGMTCLLTVLTMVAGIVIGVLLAFSQISGVLALSAPARAYVWVFRGTPQLVQLLFWYNLAALYPQYSLGIPFLAPHLLHGSVNDLITPMSAAVLGLGLNEGAYMTEIVRSGLASVGRGQMEAARALGLGPFRIMRRIIMPQAMPVILPPTGNQVAGMLKATSLVSVIALTDLLYAAQSVYSRNYQTIPLLVVACIWYLTATTVVSCMQRALETRVGRHKR</sequence>
<keyword evidence="6" id="KW-0029">Amino-acid transport</keyword>
<keyword evidence="15" id="KW-1185">Reference proteome</keyword>
<keyword evidence="8 12" id="KW-0472">Membrane</keyword>
<evidence type="ECO:0000256" key="3">
    <source>
        <dbReference type="ARBA" id="ARBA00022448"/>
    </source>
</evidence>
<keyword evidence="5 12" id="KW-0812">Transmembrane</keyword>
<dbReference type="RefSeq" id="WP_171836216.1">
    <property type="nucleotide sequence ID" value="NZ_CP053709.1"/>
</dbReference>
<evidence type="ECO:0000256" key="2">
    <source>
        <dbReference type="ARBA" id="ARBA00010072"/>
    </source>
</evidence>
<evidence type="ECO:0000256" key="5">
    <source>
        <dbReference type="ARBA" id="ARBA00022692"/>
    </source>
</evidence>
<protein>
    <recommendedName>
        <fullName evidence="11">Glutamate/aspartate import permease protein GltK</fullName>
    </recommendedName>
</protein>
<comment type="similarity">
    <text evidence="2">Belongs to the binding-protein-dependent transport system permease family. HisMQ subfamily.</text>
</comment>
<dbReference type="CDD" id="cd06261">
    <property type="entry name" value="TM_PBP2"/>
    <property type="match status" value="1"/>
</dbReference>
<evidence type="ECO:0000313" key="14">
    <source>
        <dbReference type="EMBL" id="QKE93044.1"/>
    </source>
</evidence>
<dbReference type="InterPro" id="IPR043429">
    <property type="entry name" value="ArtM/GltK/GlnP/TcyL/YhdX-like"/>
</dbReference>
<keyword evidence="4" id="KW-1003">Cell membrane</keyword>
<dbReference type="InterPro" id="IPR000515">
    <property type="entry name" value="MetI-like"/>
</dbReference>
<evidence type="ECO:0000313" key="15">
    <source>
        <dbReference type="Proteomes" id="UP000500767"/>
    </source>
</evidence>
<dbReference type="Pfam" id="PF00528">
    <property type="entry name" value="BPD_transp_1"/>
    <property type="match status" value="1"/>
</dbReference>
<evidence type="ECO:0000256" key="6">
    <source>
        <dbReference type="ARBA" id="ARBA00022970"/>
    </source>
</evidence>